<keyword evidence="2" id="KW-0560">Oxidoreductase</keyword>
<dbReference type="SUPFAM" id="SSF55347">
    <property type="entry name" value="Glyceraldehyde-3-phosphate dehydrogenase-like, C-terminal domain"/>
    <property type="match status" value="1"/>
</dbReference>
<evidence type="ECO:0000259" key="5">
    <source>
        <dbReference type="Pfam" id="PF02894"/>
    </source>
</evidence>
<dbReference type="Gene3D" id="3.40.50.720">
    <property type="entry name" value="NAD(P)-binding Rossmann-like Domain"/>
    <property type="match status" value="1"/>
</dbReference>
<reference evidence="6" key="1">
    <citation type="submission" date="2019-09" db="EMBL/GenBank/DDBJ databases">
        <title>Characterisation of the sponge microbiome using genome-centric metagenomics.</title>
        <authorList>
            <person name="Engelberts J.P."/>
            <person name="Robbins S.J."/>
            <person name="De Goeij J.M."/>
            <person name="Aranda M."/>
            <person name="Bell S.C."/>
            <person name="Webster N.S."/>
        </authorList>
    </citation>
    <scope>NUCLEOTIDE SEQUENCE</scope>
    <source>
        <strain evidence="6">SB0664_bin_27</strain>
    </source>
</reference>
<feature type="region of interest" description="Disordered" evidence="3">
    <location>
        <begin position="171"/>
        <end position="198"/>
    </location>
</feature>
<dbReference type="AlphaFoldDB" id="A0A6B0YMW6"/>
<dbReference type="InterPro" id="IPR036291">
    <property type="entry name" value="NAD(P)-bd_dom_sf"/>
</dbReference>
<dbReference type="InterPro" id="IPR004104">
    <property type="entry name" value="Gfo/Idh/MocA-like_OxRdtase_C"/>
</dbReference>
<evidence type="ECO:0000256" key="2">
    <source>
        <dbReference type="ARBA" id="ARBA00023002"/>
    </source>
</evidence>
<proteinExistence type="inferred from homology"/>
<protein>
    <submittedName>
        <fullName evidence="6">Gfo/Idh/MocA family oxidoreductase</fullName>
    </submittedName>
</protein>
<evidence type="ECO:0000256" key="1">
    <source>
        <dbReference type="ARBA" id="ARBA00010928"/>
    </source>
</evidence>
<comment type="caution">
    <text evidence="6">The sequence shown here is derived from an EMBL/GenBank/DDBJ whole genome shotgun (WGS) entry which is preliminary data.</text>
</comment>
<dbReference type="SUPFAM" id="SSF51735">
    <property type="entry name" value="NAD(P)-binding Rossmann-fold domains"/>
    <property type="match status" value="1"/>
</dbReference>
<dbReference type="InterPro" id="IPR000683">
    <property type="entry name" value="Gfo/Idh/MocA-like_OxRdtase_N"/>
</dbReference>
<organism evidence="6">
    <name type="scientific">Caldilineaceae bacterium SB0664_bin_27</name>
    <dbReference type="NCBI Taxonomy" id="2605260"/>
    <lineage>
        <taxon>Bacteria</taxon>
        <taxon>Bacillati</taxon>
        <taxon>Chloroflexota</taxon>
        <taxon>Caldilineae</taxon>
        <taxon>Caldilineales</taxon>
        <taxon>Caldilineaceae</taxon>
    </lineage>
</organism>
<dbReference type="GO" id="GO:0016491">
    <property type="term" value="F:oxidoreductase activity"/>
    <property type="evidence" value="ECO:0007669"/>
    <property type="project" value="UniProtKB-KW"/>
</dbReference>
<evidence type="ECO:0000259" key="4">
    <source>
        <dbReference type="Pfam" id="PF01408"/>
    </source>
</evidence>
<dbReference type="GO" id="GO:0000166">
    <property type="term" value="F:nucleotide binding"/>
    <property type="evidence" value="ECO:0007669"/>
    <property type="project" value="InterPro"/>
</dbReference>
<accession>A0A6B0YMW6</accession>
<name>A0A6B0YMW6_9CHLR</name>
<dbReference type="EMBL" id="VXRG01000028">
    <property type="protein sequence ID" value="MXY92363.1"/>
    <property type="molecule type" value="Genomic_DNA"/>
</dbReference>
<gene>
    <name evidence="6" type="ORF">F4Y42_02835</name>
</gene>
<evidence type="ECO:0000256" key="3">
    <source>
        <dbReference type="SAM" id="MobiDB-lite"/>
    </source>
</evidence>
<comment type="similarity">
    <text evidence="1">Belongs to the Gfo/Idh/MocA family.</text>
</comment>
<evidence type="ECO:0000313" key="6">
    <source>
        <dbReference type="EMBL" id="MXY92363.1"/>
    </source>
</evidence>
<dbReference type="PANTHER" id="PTHR43818:SF11">
    <property type="entry name" value="BCDNA.GH03377"/>
    <property type="match status" value="1"/>
</dbReference>
<feature type="domain" description="Gfo/Idh/MocA-like oxidoreductase N-terminal" evidence="4">
    <location>
        <begin position="3"/>
        <end position="130"/>
    </location>
</feature>
<dbReference type="Pfam" id="PF02894">
    <property type="entry name" value="GFO_IDH_MocA_C"/>
    <property type="match status" value="1"/>
</dbReference>
<dbReference type="InterPro" id="IPR050463">
    <property type="entry name" value="Gfo/Idh/MocA_oxidrdct_glycsds"/>
</dbReference>
<feature type="domain" description="Gfo/Idh/MocA-like oxidoreductase C-terminal" evidence="5">
    <location>
        <begin position="201"/>
        <end position="403"/>
    </location>
</feature>
<dbReference type="Pfam" id="PF01408">
    <property type="entry name" value="GFO_IDH_MocA"/>
    <property type="match status" value="1"/>
</dbReference>
<sequence length="429" mass="47552">MPIRLALIGCGRISRRHVLAMKDLQERGRGDFVVTAVCDANEQAASERADMFEELLGNRPVVYSAHGDLLAQAQVDAADLCLPHGFHHGIAVDCMEAGLHVLCEKPLGITIEACRVMIEASERTGRILSTAAPHRRQPGQRTVKWVFDESGLIGQPLSFFHQYRSSAVLPGAPGQTDTRPNPSQLWGQQPEGSIEPLPDHKRWRRDKLMSGGGPVLDSGFHYCDSLRYFFGEPEKVYAVLRSVKSGRPEQFGELPEDTVFVTFTFKNGITGSWAWSLAAPGEEAYDVTFYGSQGSLRDTTAAPFSIFHLFQRTPEKLETARLESSDGSVYTMKDLEAMHRASLSDEEEEFLYPGGATDGFSIEIWEFLEILRGNREAPEIDGWEGMRSLALGDAIYESGLTGEVVLVDDVLDGSRSEYQDPIDAHWGLR</sequence>
<dbReference type="Gene3D" id="3.30.360.10">
    <property type="entry name" value="Dihydrodipicolinate Reductase, domain 2"/>
    <property type="match status" value="1"/>
</dbReference>
<feature type="compositionally biased region" description="Polar residues" evidence="3">
    <location>
        <begin position="175"/>
        <end position="191"/>
    </location>
</feature>
<dbReference type="PANTHER" id="PTHR43818">
    <property type="entry name" value="BCDNA.GH03377"/>
    <property type="match status" value="1"/>
</dbReference>